<proteinExistence type="predicted"/>
<evidence type="ECO:0000313" key="3">
    <source>
        <dbReference type="Proteomes" id="UP001499884"/>
    </source>
</evidence>
<dbReference type="CDD" id="cd15482">
    <property type="entry name" value="Sialidase_non-viral"/>
    <property type="match status" value="1"/>
</dbReference>
<gene>
    <name evidence="2" type="ORF">GCM10023082_07060</name>
</gene>
<keyword evidence="3" id="KW-1185">Reference proteome</keyword>
<dbReference type="PANTHER" id="PTHR43739">
    <property type="entry name" value="XYLOGLUCANASE (EUROFUNG)"/>
    <property type="match status" value="1"/>
</dbReference>
<feature type="compositionally biased region" description="Low complexity" evidence="1">
    <location>
        <begin position="1"/>
        <end position="10"/>
    </location>
</feature>
<dbReference type="Gene3D" id="2.130.10.10">
    <property type="entry name" value="YVTN repeat-like/Quinoprotein amine dehydrogenase"/>
    <property type="match status" value="2"/>
</dbReference>
<dbReference type="InterPro" id="IPR054817">
    <property type="entry name" value="Glycosyl_F510_1955-like"/>
</dbReference>
<dbReference type="Proteomes" id="UP001499884">
    <property type="component" value="Unassembled WGS sequence"/>
</dbReference>
<evidence type="ECO:0000313" key="2">
    <source>
        <dbReference type="EMBL" id="GAA3711833.1"/>
    </source>
</evidence>
<name>A0ABP7E3P0_9ACTN</name>
<feature type="region of interest" description="Disordered" evidence="1">
    <location>
        <begin position="1"/>
        <end position="21"/>
    </location>
</feature>
<dbReference type="InterPro" id="IPR015943">
    <property type="entry name" value="WD40/YVTN_repeat-like_dom_sf"/>
</dbReference>
<reference evidence="3" key="1">
    <citation type="journal article" date="2019" name="Int. J. Syst. Evol. Microbiol.">
        <title>The Global Catalogue of Microorganisms (GCM) 10K type strain sequencing project: providing services to taxonomists for standard genome sequencing and annotation.</title>
        <authorList>
            <consortium name="The Broad Institute Genomics Platform"/>
            <consortium name="The Broad Institute Genome Sequencing Center for Infectious Disease"/>
            <person name="Wu L."/>
            <person name="Ma J."/>
        </authorList>
    </citation>
    <scope>NUCLEOTIDE SEQUENCE [LARGE SCALE GENOMIC DNA]</scope>
    <source>
        <strain evidence="3">JCM 30846</strain>
    </source>
</reference>
<dbReference type="InterPro" id="IPR052025">
    <property type="entry name" value="Xyloglucanase_GH74"/>
</dbReference>
<dbReference type="NCBIfam" id="NF045728">
    <property type="entry name" value="glycosyl_F510_1955"/>
    <property type="match status" value="1"/>
</dbReference>
<comment type="caution">
    <text evidence="2">The sequence shown here is derived from an EMBL/GenBank/DDBJ whole genome shotgun (WGS) entry which is preliminary data.</text>
</comment>
<accession>A0ABP7E3P0</accession>
<sequence>MRVGAVRRPPAAAPPAWFPRRQLGPDVITPARKLQRRGRTAALLAAAFALLAACSTSGPDQNTTAAADPGTGHLHGLGVDPADNAVYAAGHHGVFRLTGKKAARVADRYQDTMGFTVTGPSTFLASGHPSPADPEARSPHLGLIRSTDAGRTWSTLSAEGEADFHALEQAGSTLYGFDSQSGKLWASTDGGRSWDQRAALPLLDLAAHPQNPHTVWAATGRGLEHSTDAGRTFRAVPAAPGLVAVDEPEPGLLIALAADGRVVSSRGGQTWTESGRLPEDGEPTVLTAVTAQRLLAADSTDTVYESTDAGRTWAVLHRPSAAADNH</sequence>
<protein>
    <recommendedName>
        <fullName evidence="4">Exo-alpha-sialidase</fullName>
    </recommendedName>
</protein>
<evidence type="ECO:0008006" key="4">
    <source>
        <dbReference type="Google" id="ProtNLM"/>
    </source>
</evidence>
<dbReference type="PANTHER" id="PTHR43739:SF5">
    <property type="entry name" value="EXO-ALPHA-SIALIDASE"/>
    <property type="match status" value="1"/>
</dbReference>
<dbReference type="SUPFAM" id="SSF110296">
    <property type="entry name" value="Oligoxyloglucan reducing end-specific cellobiohydrolase"/>
    <property type="match status" value="1"/>
</dbReference>
<dbReference type="EMBL" id="BAABEP010000002">
    <property type="protein sequence ID" value="GAA3711833.1"/>
    <property type="molecule type" value="Genomic_DNA"/>
</dbReference>
<organism evidence="2 3">
    <name type="scientific">Streptomyces tremellae</name>
    <dbReference type="NCBI Taxonomy" id="1124239"/>
    <lineage>
        <taxon>Bacteria</taxon>
        <taxon>Bacillati</taxon>
        <taxon>Actinomycetota</taxon>
        <taxon>Actinomycetes</taxon>
        <taxon>Kitasatosporales</taxon>
        <taxon>Streptomycetaceae</taxon>
        <taxon>Streptomyces</taxon>
    </lineage>
</organism>
<evidence type="ECO:0000256" key="1">
    <source>
        <dbReference type="SAM" id="MobiDB-lite"/>
    </source>
</evidence>